<dbReference type="GO" id="GO:0005730">
    <property type="term" value="C:nucleolus"/>
    <property type="evidence" value="ECO:0007669"/>
    <property type="project" value="UniProtKB-SubCell"/>
</dbReference>
<dbReference type="GO" id="GO:0034475">
    <property type="term" value="P:U4 snRNA 3'-end processing"/>
    <property type="evidence" value="ECO:0007669"/>
    <property type="project" value="TreeGrafter"/>
</dbReference>
<sequence length="270" mass="29519">MDADLLQRFNPEDFYRHFLADGLRPDGRGLRQQRSAELQRHALGSALGSASLRLGRSSVLCGVRGELEELGRIEVSVELPPLCSALFREKHRALGQMSFLSKTLTEVLNLPSVFDPKQLLCHGDVSWVLHVHIVCLNYDGNAFDLCLLAAIAALEDAELPALVKGTLGPEAGERLAIAPANAEDVVSEARRLVLLARPLPVTFARMPGGQWVLDPCAVEESLGASVSLCFLEGRWLVFHQGGGADANRFLEELMPVARTSTEKLTKLFEN</sequence>
<keyword evidence="5" id="KW-0698">rRNA processing</keyword>
<evidence type="ECO:0000313" key="12">
    <source>
        <dbReference type="EMBL" id="CAL4807605.1"/>
    </source>
</evidence>
<accession>A0A9P1GT13</accession>
<name>A0A9P1GT13_9DINO</name>
<keyword evidence="8" id="KW-0539">Nucleus</keyword>
<feature type="domain" description="Exoribonuclease phosphorolytic" evidence="10">
    <location>
        <begin position="33"/>
        <end position="160"/>
    </location>
</feature>
<dbReference type="SUPFAM" id="SSF55666">
    <property type="entry name" value="Ribonuclease PH domain 2-like"/>
    <property type="match status" value="1"/>
</dbReference>
<dbReference type="GO" id="GO:0035925">
    <property type="term" value="F:mRNA 3'-UTR AU-rich region binding"/>
    <property type="evidence" value="ECO:0007669"/>
    <property type="project" value="TreeGrafter"/>
</dbReference>
<dbReference type="GO" id="GO:0071038">
    <property type="term" value="P:TRAMP-dependent tRNA surveillance pathway"/>
    <property type="evidence" value="ECO:0007669"/>
    <property type="project" value="TreeGrafter"/>
</dbReference>
<evidence type="ECO:0000256" key="8">
    <source>
        <dbReference type="ARBA" id="ARBA00023242"/>
    </source>
</evidence>
<dbReference type="AlphaFoldDB" id="A0A9P1GT13"/>
<keyword evidence="13" id="KW-1185">Reference proteome</keyword>
<evidence type="ECO:0000256" key="3">
    <source>
        <dbReference type="ARBA" id="ARBA00006678"/>
    </source>
</evidence>
<evidence type="ECO:0000256" key="9">
    <source>
        <dbReference type="ARBA" id="ARBA00030617"/>
    </source>
</evidence>
<evidence type="ECO:0000259" key="10">
    <source>
        <dbReference type="Pfam" id="PF01138"/>
    </source>
</evidence>
<dbReference type="InterPro" id="IPR001247">
    <property type="entry name" value="ExoRNase_PH_dom1"/>
</dbReference>
<evidence type="ECO:0000256" key="5">
    <source>
        <dbReference type="ARBA" id="ARBA00022552"/>
    </source>
</evidence>
<dbReference type="SUPFAM" id="SSF54211">
    <property type="entry name" value="Ribosomal protein S5 domain 2-like"/>
    <property type="match status" value="1"/>
</dbReference>
<keyword evidence="7" id="KW-0694">RNA-binding</keyword>
<dbReference type="Proteomes" id="UP001152797">
    <property type="component" value="Unassembled WGS sequence"/>
</dbReference>
<dbReference type="InterPro" id="IPR020568">
    <property type="entry name" value="Ribosomal_Su5_D2-typ_SF"/>
</dbReference>
<dbReference type="InterPro" id="IPR027408">
    <property type="entry name" value="PNPase/RNase_PH_dom_sf"/>
</dbReference>
<keyword evidence="6" id="KW-0271">Exosome</keyword>
<proteinExistence type="inferred from homology"/>
<comment type="caution">
    <text evidence="11">The sequence shown here is derived from an EMBL/GenBank/DDBJ whole genome shotgun (WGS) entry which is preliminary data.</text>
</comment>
<dbReference type="OrthoDB" id="45882at2759"/>
<dbReference type="GO" id="GO:0071028">
    <property type="term" value="P:nuclear mRNA surveillance"/>
    <property type="evidence" value="ECO:0007669"/>
    <property type="project" value="TreeGrafter"/>
</dbReference>
<organism evidence="11">
    <name type="scientific">Cladocopium goreaui</name>
    <dbReference type="NCBI Taxonomy" id="2562237"/>
    <lineage>
        <taxon>Eukaryota</taxon>
        <taxon>Sar</taxon>
        <taxon>Alveolata</taxon>
        <taxon>Dinophyceae</taxon>
        <taxon>Suessiales</taxon>
        <taxon>Symbiodiniaceae</taxon>
        <taxon>Cladocopium</taxon>
    </lineage>
</organism>
<dbReference type="GO" id="GO:0034476">
    <property type="term" value="P:U5 snRNA 3'-end processing"/>
    <property type="evidence" value="ECO:0007669"/>
    <property type="project" value="TreeGrafter"/>
</dbReference>
<evidence type="ECO:0000256" key="1">
    <source>
        <dbReference type="ARBA" id="ARBA00004496"/>
    </source>
</evidence>
<dbReference type="GO" id="GO:0000467">
    <property type="term" value="P:exonucleolytic trimming to generate mature 3'-end of 5.8S rRNA from tricistronic rRNA transcript (SSU-rRNA, 5.8S rRNA, LSU-rRNA)"/>
    <property type="evidence" value="ECO:0007669"/>
    <property type="project" value="TreeGrafter"/>
</dbReference>
<keyword evidence="4" id="KW-0963">Cytoplasm</keyword>
<dbReference type="Gene3D" id="3.30.230.70">
    <property type="entry name" value="GHMP Kinase, N-terminal domain"/>
    <property type="match status" value="1"/>
</dbReference>
<dbReference type="GO" id="GO:0071035">
    <property type="term" value="P:nuclear polyadenylation-dependent rRNA catabolic process"/>
    <property type="evidence" value="ECO:0007669"/>
    <property type="project" value="TreeGrafter"/>
</dbReference>
<dbReference type="GO" id="GO:0000177">
    <property type="term" value="C:cytoplasmic exosome (RNase complex)"/>
    <property type="evidence" value="ECO:0007669"/>
    <property type="project" value="TreeGrafter"/>
</dbReference>
<evidence type="ECO:0000256" key="6">
    <source>
        <dbReference type="ARBA" id="ARBA00022835"/>
    </source>
</evidence>
<dbReference type="GO" id="GO:0016075">
    <property type="term" value="P:rRNA catabolic process"/>
    <property type="evidence" value="ECO:0007669"/>
    <property type="project" value="TreeGrafter"/>
</dbReference>
<dbReference type="EMBL" id="CAMXCT010006800">
    <property type="protein sequence ID" value="CAI4020293.1"/>
    <property type="molecule type" value="Genomic_DNA"/>
</dbReference>
<comment type="similarity">
    <text evidence="3">Belongs to the RNase PH family.</text>
</comment>
<dbReference type="InterPro" id="IPR050590">
    <property type="entry name" value="Exosome_comp_Rrp42_subfam"/>
</dbReference>
<evidence type="ECO:0000313" key="13">
    <source>
        <dbReference type="Proteomes" id="UP001152797"/>
    </source>
</evidence>
<comment type="subcellular location">
    <subcellularLocation>
        <location evidence="1">Cytoplasm</location>
    </subcellularLocation>
    <subcellularLocation>
        <location evidence="2">Nucleus</location>
        <location evidence="2">Nucleolus</location>
    </subcellularLocation>
</comment>
<dbReference type="PANTHER" id="PTHR11097:SF9">
    <property type="entry name" value="EXOSOME COMPLEX COMPONENT RRP43"/>
    <property type="match status" value="1"/>
</dbReference>
<evidence type="ECO:0000313" key="11">
    <source>
        <dbReference type="EMBL" id="CAI4020293.1"/>
    </source>
</evidence>
<evidence type="ECO:0000256" key="4">
    <source>
        <dbReference type="ARBA" id="ARBA00022490"/>
    </source>
</evidence>
<dbReference type="Pfam" id="PF01138">
    <property type="entry name" value="RNase_PH"/>
    <property type="match status" value="1"/>
</dbReference>
<reference evidence="11" key="1">
    <citation type="submission" date="2022-10" db="EMBL/GenBank/DDBJ databases">
        <authorList>
            <person name="Chen Y."/>
            <person name="Dougan E. K."/>
            <person name="Chan C."/>
            <person name="Rhodes N."/>
            <person name="Thang M."/>
        </authorList>
    </citation>
    <scope>NUCLEOTIDE SEQUENCE</scope>
</reference>
<reference evidence="12 13" key="2">
    <citation type="submission" date="2024-05" db="EMBL/GenBank/DDBJ databases">
        <authorList>
            <person name="Chen Y."/>
            <person name="Shah S."/>
            <person name="Dougan E. K."/>
            <person name="Thang M."/>
            <person name="Chan C."/>
        </authorList>
    </citation>
    <scope>NUCLEOTIDE SEQUENCE [LARGE SCALE GENOMIC DNA]</scope>
</reference>
<protein>
    <recommendedName>
        <fullName evidence="9">Ribosomal RNA-processing protein 43</fullName>
    </recommendedName>
</protein>
<dbReference type="GO" id="GO:0034473">
    <property type="term" value="P:U1 snRNA 3'-end processing"/>
    <property type="evidence" value="ECO:0007669"/>
    <property type="project" value="TreeGrafter"/>
</dbReference>
<dbReference type="PANTHER" id="PTHR11097">
    <property type="entry name" value="EXOSOME COMPLEX EXONUCLEASE RIBOSOMAL RNA PROCESSING PROTEIN"/>
    <property type="match status" value="1"/>
</dbReference>
<dbReference type="GO" id="GO:0000176">
    <property type="term" value="C:nuclear exosome (RNase complex)"/>
    <property type="evidence" value="ECO:0007669"/>
    <property type="project" value="TreeGrafter"/>
</dbReference>
<evidence type="ECO:0000256" key="7">
    <source>
        <dbReference type="ARBA" id="ARBA00022884"/>
    </source>
</evidence>
<dbReference type="EMBL" id="CAMXCT030006800">
    <property type="protein sequence ID" value="CAL4807605.1"/>
    <property type="molecule type" value="Genomic_DNA"/>
</dbReference>
<evidence type="ECO:0000256" key="2">
    <source>
        <dbReference type="ARBA" id="ARBA00004604"/>
    </source>
</evidence>
<dbReference type="EMBL" id="CAMXCT020006800">
    <property type="protein sequence ID" value="CAL1173668.1"/>
    <property type="molecule type" value="Genomic_DNA"/>
</dbReference>
<gene>
    <name evidence="11" type="ORF">C1SCF055_LOCUS44720</name>
</gene>
<dbReference type="InterPro" id="IPR036345">
    <property type="entry name" value="ExoRNase_PH_dom2_sf"/>
</dbReference>